<comment type="caution">
    <text evidence="3">The sequence shown here is derived from an EMBL/GenBank/DDBJ whole genome shotgun (WGS) entry which is preliminary data.</text>
</comment>
<reference evidence="3 4" key="1">
    <citation type="submission" date="2016-09" db="EMBL/GenBank/DDBJ databases">
        <authorList>
            <person name="Capua I."/>
            <person name="De Benedictis P."/>
            <person name="Joannis T."/>
            <person name="Lombin L.H."/>
            <person name="Cattoli G."/>
        </authorList>
    </citation>
    <scope>NUCLEOTIDE SEQUENCE [LARGE SCALE GENOMIC DNA]</scope>
    <source>
        <strain evidence="3 4">NRS-1</strain>
    </source>
</reference>
<proteinExistence type="predicted"/>
<gene>
    <name evidence="3" type="ORF">BHF72_0664</name>
</gene>
<keyword evidence="2" id="KW-0812">Transmembrane</keyword>
<evidence type="ECO:0000256" key="2">
    <source>
        <dbReference type="SAM" id="Phobius"/>
    </source>
</evidence>
<dbReference type="EMBL" id="MKGI01000078">
    <property type="protein sequence ID" value="OEL10300.1"/>
    <property type="molecule type" value="Genomic_DNA"/>
</dbReference>
<feature type="transmembrane region" description="Helical" evidence="2">
    <location>
        <begin position="35"/>
        <end position="56"/>
    </location>
</feature>
<dbReference type="RefSeq" id="WP_069800357.1">
    <property type="nucleotide sequence ID" value="NZ_CP034157.1"/>
</dbReference>
<name>A0A1E5UBT0_9FLAO</name>
<evidence type="ECO:0008006" key="5">
    <source>
        <dbReference type="Google" id="ProtNLM"/>
    </source>
</evidence>
<dbReference type="KEGG" id="cnr:EB819_10305"/>
<dbReference type="PATRIC" id="fig|237258.4.peg.845"/>
<evidence type="ECO:0000256" key="1">
    <source>
        <dbReference type="SAM" id="Coils"/>
    </source>
</evidence>
<evidence type="ECO:0000313" key="3">
    <source>
        <dbReference type="EMBL" id="OEL10300.1"/>
    </source>
</evidence>
<keyword evidence="2" id="KW-1133">Transmembrane helix</keyword>
<dbReference type="AlphaFoldDB" id="A0A1E5UBT0"/>
<feature type="coiled-coil region" evidence="1">
    <location>
        <begin position="63"/>
        <end position="93"/>
    </location>
</feature>
<evidence type="ECO:0000313" key="4">
    <source>
        <dbReference type="Proteomes" id="UP000095601"/>
    </source>
</evidence>
<keyword evidence="1" id="KW-0175">Coiled coil</keyword>
<sequence length="104" mass="11429">MKNLTIIGILLLGISGLLFYLTTNLEVEEFTLSHFMGIMGGVGIGLIIGGIVGYVSKGSSIKAEQKRKEWQRLQQEKIEIEQQAAELAQQNVNPNPNNSENSNL</sequence>
<keyword evidence="4" id="KW-1185">Reference proteome</keyword>
<accession>A0A1E5UBT0</accession>
<protein>
    <recommendedName>
        <fullName evidence="5">DUF1049 domain-containing protein</fullName>
    </recommendedName>
</protein>
<dbReference type="Proteomes" id="UP000095601">
    <property type="component" value="Unassembled WGS sequence"/>
</dbReference>
<keyword evidence="2" id="KW-0472">Membrane</keyword>
<organism evidence="3 4">
    <name type="scientific">Cloacibacterium normanense</name>
    <dbReference type="NCBI Taxonomy" id="237258"/>
    <lineage>
        <taxon>Bacteria</taxon>
        <taxon>Pseudomonadati</taxon>
        <taxon>Bacteroidota</taxon>
        <taxon>Flavobacteriia</taxon>
        <taxon>Flavobacteriales</taxon>
        <taxon>Weeksellaceae</taxon>
    </lineage>
</organism>